<evidence type="ECO:0000313" key="2">
    <source>
        <dbReference type="Proteomes" id="UP000199028"/>
    </source>
</evidence>
<keyword evidence="2" id="KW-1185">Reference proteome</keyword>
<proteinExistence type="predicted"/>
<dbReference type="EMBL" id="FOFT01000014">
    <property type="protein sequence ID" value="SES43399.1"/>
    <property type="molecule type" value="Genomic_DNA"/>
</dbReference>
<dbReference type="AlphaFoldDB" id="A0A1H9XBG2"/>
<dbReference type="Proteomes" id="UP000199028">
    <property type="component" value="Unassembled WGS sequence"/>
</dbReference>
<sequence length="257" mass="29369">MSCRKIADEIAARSDCDPISHTSVRAALSDPKLPKLSHVMAIALVLTSSTRGQQLYLGLDDFDRLWQEARTADDEVFTSGDPGIDAAARTTQSLHTQRLALMEQQKAAQREFIRRAAALLNSRPPDWWRLLEAYDQVMSWNFRGFSDWRELIGHDRRTLLRFAQTTPRNTDGMWRGDTGWDRLDSSVLPARGIHVAYALFDGAGKPVHVGMTYHFRTHVKRLHNGGLTWTTWQAWLCGDREEALAKRREMAARYGYR</sequence>
<protein>
    <submittedName>
        <fullName evidence="1">Uncharacterized protein</fullName>
    </submittedName>
</protein>
<gene>
    <name evidence="1" type="ORF">SAMN05216195_11486</name>
</gene>
<organism evidence="1 2">
    <name type="scientific">Lentzea flaviverrucosa</name>
    <dbReference type="NCBI Taxonomy" id="200379"/>
    <lineage>
        <taxon>Bacteria</taxon>
        <taxon>Bacillati</taxon>
        <taxon>Actinomycetota</taxon>
        <taxon>Actinomycetes</taxon>
        <taxon>Pseudonocardiales</taxon>
        <taxon>Pseudonocardiaceae</taxon>
        <taxon>Lentzea</taxon>
    </lineage>
</organism>
<reference evidence="2" key="1">
    <citation type="submission" date="2016-10" db="EMBL/GenBank/DDBJ databases">
        <authorList>
            <person name="Varghese N."/>
            <person name="Submissions S."/>
        </authorList>
    </citation>
    <scope>NUCLEOTIDE SEQUENCE [LARGE SCALE GENOMIC DNA]</scope>
    <source>
        <strain evidence="2">CGMCC 4.578</strain>
    </source>
</reference>
<evidence type="ECO:0000313" key="1">
    <source>
        <dbReference type="EMBL" id="SES43399.1"/>
    </source>
</evidence>
<accession>A0A1H9XBG2</accession>
<name>A0A1H9XBG2_9PSEU</name>